<evidence type="ECO:0000313" key="3">
    <source>
        <dbReference type="Proteomes" id="UP000199263"/>
    </source>
</evidence>
<dbReference type="AlphaFoldDB" id="A0A1I1ML35"/>
<organism evidence="2 3">
    <name type="scientific">Clostridium uliginosum</name>
    <dbReference type="NCBI Taxonomy" id="119641"/>
    <lineage>
        <taxon>Bacteria</taxon>
        <taxon>Bacillati</taxon>
        <taxon>Bacillota</taxon>
        <taxon>Clostridia</taxon>
        <taxon>Eubacteriales</taxon>
        <taxon>Clostridiaceae</taxon>
        <taxon>Clostridium</taxon>
    </lineage>
</organism>
<dbReference type="RefSeq" id="WP_090091004.1">
    <property type="nucleotide sequence ID" value="NZ_FOMG01000011.1"/>
</dbReference>
<dbReference type="EMBL" id="FOMG01000011">
    <property type="protein sequence ID" value="SFC85542.1"/>
    <property type="molecule type" value="Genomic_DNA"/>
</dbReference>
<reference evidence="2 3" key="1">
    <citation type="submission" date="2016-10" db="EMBL/GenBank/DDBJ databases">
        <authorList>
            <person name="de Groot N.N."/>
        </authorList>
    </citation>
    <scope>NUCLEOTIDE SEQUENCE [LARGE SCALE GENOMIC DNA]</scope>
    <source>
        <strain evidence="2 3">DSM 12992</strain>
    </source>
</reference>
<evidence type="ECO:0000313" key="2">
    <source>
        <dbReference type="EMBL" id="SFC85542.1"/>
    </source>
</evidence>
<gene>
    <name evidence="2" type="ORF">SAMN05421842_11132</name>
</gene>
<keyword evidence="3" id="KW-1185">Reference proteome</keyword>
<feature type="coiled-coil region" evidence="1">
    <location>
        <begin position="63"/>
        <end position="90"/>
    </location>
</feature>
<accession>A0A1I1ML35</accession>
<name>A0A1I1ML35_9CLOT</name>
<proteinExistence type="predicted"/>
<keyword evidence="1" id="KW-0175">Coiled coil</keyword>
<dbReference type="Proteomes" id="UP000199263">
    <property type="component" value="Unassembled WGS sequence"/>
</dbReference>
<evidence type="ECO:0000256" key="1">
    <source>
        <dbReference type="SAM" id="Coils"/>
    </source>
</evidence>
<protein>
    <submittedName>
        <fullName evidence="2">Uncharacterized protein</fullName>
    </submittedName>
</protein>
<sequence length="191" mass="22054">MELFIKNRKNIVRGLPADKIKEALNIMNTNEEKRKDKYIIISKIDKVKKELTTAKDISKVSTAQRNLRRMAELESEIRGLETSLRNVEMFENRQLKVEIDNAVINPTAINVLSAYELSCESYEQFDSEINEILNEKKLVASSNINEAFLDSMQALTEIQQLMIKMLINGDDLSKVSDDLENIKKVIKERYL</sequence>